<keyword evidence="5" id="KW-1185">Reference proteome</keyword>
<keyword evidence="1" id="KW-0560">Oxidoreductase</keyword>
<comment type="cofactor">
    <cofactor evidence="1">
        <name>Zn(2+)</name>
        <dbReference type="ChEBI" id="CHEBI:29105"/>
    </cofactor>
    <text evidence="1">Binds 1 zinc ion per subunit.</text>
</comment>
<protein>
    <recommendedName>
        <fullName evidence="1">Superoxide dismutase [Cu-Zn]</fullName>
        <ecNumber evidence="1">1.15.1.1</ecNumber>
    </recommendedName>
</protein>
<reference evidence="4" key="2">
    <citation type="submission" date="2020-11" db="EMBL/GenBank/DDBJ databases">
        <authorList>
            <person name="McCartney M.A."/>
            <person name="Auch B."/>
            <person name="Kono T."/>
            <person name="Mallez S."/>
            <person name="Becker A."/>
            <person name="Gohl D.M."/>
            <person name="Silverstein K.A.T."/>
            <person name="Koren S."/>
            <person name="Bechman K.B."/>
            <person name="Herman A."/>
            <person name="Abrahante J.E."/>
            <person name="Garbe J."/>
        </authorList>
    </citation>
    <scope>NUCLEOTIDE SEQUENCE</scope>
    <source>
        <strain evidence="4">Duluth1</strain>
        <tissue evidence="4">Whole animal</tissue>
    </source>
</reference>
<reference evidence="4" key="1">
    <citation type="journal article" date="2019" name="bioRxiv">
        <title>The Genome of the Zebra Mussel, Dreissena polymorpha: A Resource for Invasive Species Research.</title>
        <authorList>
            <person name="McCartney M.A."/>
            <person name="Auch B."/>
            <person name="Kono T."/>
            <person name="Mallez S."/>
            <person name="Zhang Y."/>
            <person name="Obille A."/>
            <person name="Becker A."/>
            <person name="Abrahante J.E."/>
            <person name="Garbe J."/>
            <person name="Badalamenti J.P."/>
            <person name="Herman A."/>
            <person name="Mangelson H."/>
            <person name="Liachko I."/>
            <person name="Sullivan S."/>
            <person name="Sone E.D."/>
            <person name="Koren S."/>
            <person name="Silverstein K.A.T."/>
            <person name="Beckman K.B."/>
            <person name="Gohl D.M."/>
        </authorList>
    </citation>
    <scope>NUCLEOTIDE SEQUENCE</scope>
    <source>
        <strain evidence="4">Duluth1</strain>
        <tissue evidence="4">Whole animal</tissue>
    </source>
</reference>
<dbReference type="PANTHER" id="PTHR10003">
    <property type="entry name" value="SUPEROXIDE DISMUTASE CU-ZN -RELATED"/>
    <property type="match status" value="1"/>
</dbReference>
<feature type="chain" id="PRO_5038986473" description="Superoxide dismutase [Cu-Zn]" evidence="2">
    <location>
        <begin position="19"/>
        <end position="201"/>
    </location>
</feature>
<feature type="domain" description="Superoxide dismutase copper/zinc binding" evidence="3">
    <location>
        <begin position="41"/>
        <end position="188"/>
    </location>
</feature>
<dbReference type="Gene3D" id="2.60.40.200">
    <property type="entry name" value="Superoxide dismutase, copper/zinc binding domain"/>
    <property type="match status" value="1"/>
</dbReference>
<keyword evidence="1" id="KW-0479">Metal-binding</keyword>
<dbReference type="PRINTS" id="PR00068">
    <property type="entry name" value="CUZNDISMTASE"/>
</dbReference>
<sequence>MLTTIFFFAVLTVGWTRMREPSVHYAVCNLRPSSVLPNNITGTIYFRQTHGARKRKDRYMQVQVDVDNVSLLDNTNKHGFHVHEFGDTSAGCPSMGPHYNPRGTLHGDIMNQPTDRHVGDWGNLQQDPVSGKIKVYFVDYLTKLHGPESILGRGVVLHAGQDDLGVNKTDPGSTSTGNSGARLACCVIARSAPIPDDKFMP</sequence>
<evidence type="ECO:0000256" key="2">
    <source>
        <dbReference type="SAM" id="SignalP"/>
    </source>
</evidence>
<comment type="catalytic activity">
    <reaction evidence="1">
        <text>2 superoxide + 2 H(+) = H2O2 + O2</text>
        <dbReference type="Rhea" id="RHEA:20696"/>
        <dbReference type="ChEBI" id="CHEBI:15378"/>
        <dbReference type="ChEBI" id="CHEBI:15379"/>
        <dbReference type="ChEBI" id="CHEBI:16240"/>
        <dbReference type="ChEBI" id="CHEBI:18421"/>
        <dbReference type="EC" id="1.15.1.1"/>
    </reaction>
</comment>
<dbReference type="EMBL" id="JAIWYP010000011">
    <property type="protein sequence ID" value="KAH3736701.1"/>
    <property type="molecule type" value="Genomic_DNA"/>
</dbReference>
<dbReference type="PROSITE" id="PS00332">
    <property type="entry name" value="SOD_CU_ZN_2"/>
    <property type="match status" value="1"/>
</dbReference>
<dbReference type="AlphaFoldDB" id="A0A9D4D2G2"/>
<organism evidence="4 5">
    <name type="scientific">Dreissena polymorpha</name>
    <name type="common">Zebra mussel</name>
    <name type="synonym">Mytilus polymorpha</name>
    <dbReference type="NCBI Taxonomy" id="45954"/>
    <lineage>
        <taxon>Eukaryota</taxon>
        <taxon>Metazoa</taxon>
        <taxon>Spiralia</taxon>
        <taxon>Lophotrochozoa</taxon>
        <taxon>Mollusca</taxon>
        <taxon>Bivalvia</taxon>
        <taxon>Autobranchia</taxon>
        <taxon>Heteroconchia</taxon>
        <taxon>Euheterodonta</taxon>
        <taxon>Imparidentia</taxon>
        <taxon>Neoheterodontei</taxon>
        <taxon>Myida</taxon>
        <taxon>Dreissenoidea</taxon>
        <taxon>Dreissenidae</taxon>
        <taxon>Dreissena</taxon>
    </lineage>
</organism>
<name>A0A9D4D2G2_DREPO</name>
<dbReference type="Pfam" id="PF00080">
    <property type="entry name" value="Sod_Cu"/>
    <property type="match status" value="1"/>
</dbReference>
<dbReference type="CDD" id="cd00305">
    <property type="entry name" value="Cu-Zn_Superoxide_Dismutase"/>
    <property type="match status" value="1"/>
</dbReference>
<dbReference type="Proteomes" id="UP000828390">
    <property type="component" value="Unassembled WGS sequence"/>
</dbReference>
<evidence type="ECO:0000259" key="3">
    <source>
        <dbReference type="Pfam" id="PF00080"/>
    </source>
</evidence>
<keyword evidence="2" id="KW-0732">Signal</keyword>
<feature type="signal peptide" evidence="2">
    <location>
        <begin position="1"/>
        <end position="18"/>
    </location>
</feature>
<dbReference type="InterPro" id="IPR024134">
    <property type="entry name" value="SOD_Cu/Zn_/chaperone"/>
</dbReference>
<dbReference type="SUPFAM" id="SSF49329">
    <property type="entry name" value="Cu,Zn superoxide dismutase-like"/>
    <property type="match status" value="1"/>
</dbReference>
<proteinExistence type="inferred from homology"/>
<comment type="cofactor">
    <cofactor evidence="1">
        <name>Cu cation</name>
        <dbReference type="ChEBI" id="CHEBI:23378"/>
    </cofactor>
    <text evidence="1">Binds 1 copper ion per subunit.</text>
</comment>
<dbReference type="GO" id="GO:0005507">
    <property type="term" value="F:copper ion binding"/>
    <property type="evidence" value="ECO:0007669"/>
    <property type="project" value="InterPro"/>
</dbReference>
<evidence type="ECO:0000313" key="4">
    <source>
        <dbReference type="EMBL" id="KAH3736701.1"/>
    </source>
</evidence>
<comment type="similarity">
    <text evidence="1">Belongs to the Cu-Zn superoxide dismutase family.</text>
</comment>
<evidence type="ECO:0000256" key="1">
    <source>
        <dbReference type="RuleBase" id="RU000393"/>
    </source>
</evidence>
<keyword evidence="1" id="KW-0186">Copper</keyword>
<evidence type="ECO:0000313" key="5">
    <source>
        <dbReference type="Proteomes" id="UP000828390"/>
    </source>
</evidence>
<dbReference type="EC" id="1.15.1.1" evidence="1"/>
<accession>A0A9D4D2G2</accession>
<gene>
    <name evidence="4" type="ORF">DPMN_043274</name>
</gene>
<dbReference type="GO" id="GO:0004784">
    <property type="term" value="F:superoxide dismutase activity"/>
    <property type="evidence" value="ECO:0007669"/>
    <property type="project" value="UniProtKB-EC"/>
</dbReference>
<dbReference type="InterPro" id="IPR001424">
    <property type="entry name" value="SOD_Cu_Zn_dom"/>
</dbReference>
<comment type="function">
    <text evidence="1">Destroys radicals which are normally produced within the cells and which are toxic to biological systems.</text>
</comment>
<dbReference type="PROSITE" id="PS00087">
    <property type="entry name" value="SOD_CU_ZN_1"/>
    <property type="match status" value="1"/>
</dbReference>
<dbReference type="InterPro" id="IPR018152">
    <property type="entry name" value="SOD_Cu/Zn_BS"/>
</dbReference>
<comment type="caution">
    <text evidence="4">The sequence shown here is derived from an EMBL/GenBank/DDBJ whole genome shotgun (WGS) entry which is preliminary data.</text>
</comment>
<dbReference type="OrthoDB" id="2015551at2759"/>
<keyword evidence="1" id="KW-0862">Zinc</keyword>
<dbReference type="InterPro" id="IPR036423">
    <property type="entry name" value="SOD-like_Cu/Zn_dom_sf"/>
</dbReference>